<proteinExistence type="predicted"/>
<dbReference type="EMBL" id="FN654408">
    <property type="protein sequence ID" value="CBY33315.1"/>
    <property type="molecule type" value="Genomic_DNA"/>
</dbReference>
<dbReference type="Proteomes" id="UP000011014">
    <property type="component" value="Unassembled WGS sequence"/>
</dbReference>
<reference evidence="1" key="1">
    <citation type="journal article" date="2010" name="Science">
        <title>Plasticity of animal genome architecture unmasked by rapid evolution of a pelagic tunicate.</title>
        <authorList>
            <person name="Denoeud F."/>
            <person name="Henriet S."/>
            <person name="Mungpakdee S."/>
            <person name="Aury J.M."/>
            <person name="Da Silva C."/>
            <person name="Brinkmann H."/>
            <person name="Mikhaleva J."/>
            <person name="Olsen L.C."/>
            <person name="Jubin C."/>
            <person name="Canestro C."/>
            <person name="Bouquet J.M."/>
            <person name="Danks G."/>
            <person name="Poulain J."/>
            <person name="Campsteijn C."/>
            <person name="Adamski M."/>
            <person name="Cross I."/>
            <person name="Yadetie F."/>
            <person name="Muffato M."/>
            <person name="Louis A."/>
            <person name="Butcher S."/>
            <person name="Tsagkogeorga G."/>
            <person name="Konrad A."/>
            <person name="Singh S."/>
            <person name="Jensen M.F."/>
            <person name="Cong E.H."/>
            <person name="Eikeseth-Otteraa H."/>
            <person name="Noel B."/>
            <person name="Anthouard V."/>
            <person name="Porcel B.M."/>
            <person name="Kachouri-Lafond R."/>
            <person name="Nishino A."/>
            <person name="Ugolini M."/>
            <person name="Chourrout P."/>
            <person name="Nishida H."/>
            <person name="Aasland R."/>
            <person name="Huzurbazar S."/>
            <person name="Westhof E."/>
            <person name="Delsuc F."/>
            <person name="Lehrach H."/>
            <person name="Reinhardt R."/>
            <person name="Weissenbach J."/>
            <person name="Roy S.W."/>
            <person name="Artiguenave F."/>
            <person name="Postlethwait J.H."/>
            <person name="Manak J.R."/>
            <person name="Thompson E.M."/>
            <person name="Jaillon O."/>
            <person name="Du Pasquier L."/>
            <person name="Boudinot P."/>
            <person name="Liberles D.A."/>
            <person name="Volff J.N."/>
            <person name="Philippe H."/>
            <person name="Lenhard B."/>
            <person name="Roest Crollius H."/>
            <person name="Wincker P."/>
            <person name="Chourrout D."/>
        </authorList>
    </citation>
    <scope>NUCLEOTIDE SEQUENCE [LARGE SCALE GENOMIC DNA]</scope>
</reference>
<gene>
    <name evidence="1" type="ORF">GSOID_T00021219001</name>
</gene>
<accession>E4YCP8</accession>
<dbReference type="AlphaFoldDB" id="E4YCP8"/>
<name>E4YCP8_OIKDI</name>
<organism evidence="1">
    <name type="scientific">Oikopleura dioica</name>
    <name type="common">Tunicate</name>
    <dbReference type="NCBI Taxonomy" id="34765"/>
    <lineage>
        <taxon>Eukaryota</taxon>
        <taxon>Metazoa</taxon>
        <taxon>Chordata</taxon>
        <taxon>Tunicata</taxon>
        <taxon>Appendicularia</taxon>
        <taxon>Copelata</taxon>
        <taxon>Oikopleuridae</taxon>
        <taxon>Oikopleura</taxon>
    </lineage>
</organism>
<protein>
    <submittedName>
        <fullName evidence="1">Uncharacterized protein</fullName>
    </submittedName>
</protein>
<sequence>MKKLTVFLLVSQAFCQEKSFKKDLILALTEEHEGPHEVQRLRRATSIEKFNAAAVAFTRTVQLTYDTITFVNETGNRSADYWEYLTNELAPIQKWDEVIAMDFIDKTSSLMRFFVDFIDDFVFEVDDIIGDLCDYYDDFATFENWTGFDICGNNFQNAKDIIDVLDNIVEFIELHYQLIEMFFDLYVNGNTN</sequence>
<evidence type="ECO:0000313" key="1">
    <source>
        <dbReference type="EMBL" id="CBY33315.1"/>
    </source>
</evidence>